<dbReference type="Gene3D" id="2.60.210.10">
    <property type="entry name" value="Apoptosis, Tumor Necrosis Factor Receptor Associated Protein 2, Chain A"/>
    <property type="match status" value="1"/>
</dbReference>
<dbReference type="EnsemblMetazoa" id="G23719.5">
    <property type="protein sequence ID" value="G23719.5:cds"/>
    <property type="gene ID" value="G23719"/>
</dbReference>
<protein>
    <recommendedName>
        <fullName evidence="4">MATH domain-containing protein</fullName>
    </recommendedName>
</protein>
<proteinExistence type="predicted"/>
<evidence type="ECO:0000256" key="1">
    <source>
        <dbReference type="SAM" id="MobiDB-lite"/>
    </source>
</evidence>
<evidence type="ECO:0008006" key="4">
    <source>
        <dbReference type="Google" id="ProtNLM"/>
    </source>
</evidence>
<dbReference type="AlphaFoldDB" id="A0A8W8KFX5"/>
<dbReference type="Proteomes" id="UP000005408">
    <property type="component" value="Unassembled WGS sequence"/>
</dbReference>
<organism evidence="2 3">
    <name type="scientific">Magallana gigas</name>
    <name type="common">Pacific oyster</name>
    <name type="synonym">Crassostrea gigas</name>
    <dbReference type="NCBI Taxonomy" id="29159"/>
    <lineage>
        <taxon>Eukaryota</taxon>
        <taxon>Metazoa</taxon>
        <taxon>Spiralia</taxon>
        <taxon>Lophotrochozoa</taxon>
        <taxon>Mollusca</taxon>
        <taxon>Bivalvia</taxon>
        <taxon>Autobranchia</taxon>
        <taxon>Pteriomorphia</taxon>
        <taxon>Ostreida</taxon>
        <taxon>Ostreoidea</taxon>
        <taxon>Ostreidae</taxon>
        <taxon>Magallana</taxon>
    </lineage>
</organism>
<accession>A0A8W8KFX5</accession>
<dbReference type="InterPro" id="IPR008974">
    <property type="entry name" value="TRAF-like"/>
</dbReference>
<name>A0A8W8KFX5_MAGGI</name>
<keyword evidence="3" id="KW-1185">Reference proteome</keyword>
<dbReference type="SUPFAM" id="SSF49599">
    <property type="entry name" value="TRAF domain-like"/>
    <property type="match status" value="2"/>
</dbReference>
<dbReference type="InterPro" id="IPR002083">
    <property type="entry name" value="MATH/TRAF_dom"/>
</dbReference>
<sequence length="485" mass="56484">MLLERGPDIHKQRNLVKTEIQIMAKLFRVVKLQDRFNTEVFTFQLPAKLMKDSAQTSFSKDFNYGYQKWTASFVKSEKHLGAFLRLRTASPHVVCNVDYAFTMVNTEHFTKNETFIEKGSEFTKENDTRGRQTFISLEDLVSRTFIQQTGEFLVELELRHMTTAMECFVRIPKDYQARYASNIKLETPYFSFGLFDWSISLYPNTPTQDSEGNVAVQLHRHTNFDHLCRVQYDIKIGENQAFESGTIEQWLDGGGNGEPYIIGSTIHVLSRGRSTVRVRVNMYSVVSIGEAVLPVLNKNRNRVHLYDKDKQAWMLESDISGKYLAFKLYYTDVSHVPRKCTRLVSFDLAVLSIDLERPTIKASNGPFSRYYVQEDLDEGFKMHTNIPVRELQNPRCEFLSADDQKVTVHIHWIDSHLLTTPTYHSLDDVSRLHKHQMMREILALQSENYALEKQLYSYQKSIARTHSRGQSESEDYPPDRNHYHR</sequence>
<reference evidence="2" key="1">
    <citation type="submission" date="2022-08" db="UniProtKB">
        <authorList>
            <consortium name="EnsemblMetazoa"/>
        </authorList>
    </citation>
    <scope>IDENTIFICATION</scope>
    <source>
        <strain evidence="2">05x7-T-G4-1.051#20</strain>
    </source>
</reference>
<feature type="region of interest" description="Disordered" evidence="1">
    <location>
        <begin position="464"/>
        <end position="485"/>
    </location>
</feature>
<dbReference type="CDD" id="cd00121">
    <property type="entry name" value="MATH"/>
    <property type="match status" value="1"/>
</dbReference>
<evidence type="ECO:0000313" key="2">
    <source>
        <dbReference type="EnsemblMetazoa" id="G23719.5:cds"/>
    </source>
</evidence>
<evidence type="ECO:0000313" key="3">
    <source>
        <dbReference type="Proteomes" id="UP000005408"/>
    </source>
</evidence>